<feature type="region of interest" description="Disordered" evidence="9">
    <location>
        <begin position="44"/>
        <end position="68"/>
    </location>
</feature>
<dbReference type="AlphaFoldDB" id="A0A3D9YYD2"/>
<dbReference type="InterPro" id="IPR011047">
    <property type="entry name" value="Quinoprotein_ADH-like_sf"/>
</dbReference>
<feature type="binding site" evidence="7">
    <location>
        <position position="307"/>
    </location>
    <ligand>
        <name>Ca(2+)</name>
        <dbReference type="ChEBI" id="CHEBI:29108"/>
    </ligand>
</feature>
<dbReference type="InterPro" id="IPR002372">
    <property type="entry name" value="PQQ_rpt_dom"/>
</dbReference>
<dbReference type="Proteomes" id="UP000256900">
    <property type="component" value="Unassembled WGS sequence"/>
</dbReference>
<dbReference type="GO" id="GO:0005509">
    <property type="term" value="F:calcium ion binding"/>
    <property type="evidence" value="ECO:0007669"/>
    <property type="project" value="InterPro"/>
</dbReference>
<feature type="binding site" evidence="7">
    <location>
        <position position="349"/>
    </location>
    <ligand>
        <name>Ca(2+)</name>
        <dbReference type="ChEBI" id="CHEBI:29108"/>
    </ligand>
</feature>
<evidence type="ECO:0000256" key="10">
    <source>
        <dbReference type="SAM" id="SignalP"/>
    </source>
</evidence>
<dbReference type="OrthoDB" id="9794322at2"/>
<evidence type="ECO:0000256" key="9">
    <source>
        <dbReference type="SAM" id="MobiDB-lite"/>
    </source>
</evidence>
<comment type="cofactor">
    <cofactor evidence="6">
        <name>pyrroloquinoline quinone</name>
        <dbReference type="ChEBI" id="CHEBI:58442"/>
    </cofactor>
    <text evidence="6">Binds 1 PQQ group per subunit.</text>
</comment>
<protein>
    <submittedName>
        <fullName evidence="12">PQQ-dependent dehydrogenase (Methanol/ethanol family)</fullName>
    </submittedName>
</protein>
<dbReference type="CDD" id="cd10278">
    <property type="entry name" value="PQQ_MDH"/>
    <property type="match status" value="1"/>
</dbReference>
<dbReference type="SUPFAM" id="SSF50998">
    <property type="entry name" value="Quinoprotein alcohol dehydrogenase-like"/>
    <property type="match status" value="1"/>
</dbReference>
<keyword evidence="8" id="KW-1015">Disulfide bond</keyword>
<dbReference type="SMART" id="SM00564">
    <property type="entry name" value="PQQ"/>
    <property type="match status" value="4"/>
</dbReference>
<feature type="binding site" evidence="7">
    <location>
        <position position="223"/>
    </location>
    <ligand>
        <name>Ca(2+)</name>
        <dbReference type="ChEBI" id="CHEBI:29108"/>
    </ligand>
</feature>
<dbReference type="InterPro" id="IPR017512">
    <property type="entry name" value="PQQ_MeOH/EtOH_DH"/>
</dbReference>
<feature type="binding site" evidence="6">
    <location>
        <position position="205"/>
    </location>
    <ligand>
        <name>pyrroloquinoline quinone</name>
        <dbReference type="ChEBI" id="CHEBI:58442"/>
    </ligand>
</feature>
<feature type="signal peptide" evidence="10">
    <location>
        <begin position="1"/>
        <end position="40"/>
    </location>
</feature>
<organism evidence="12 13">
    <name type="scientific">Methylovirgula ligni</name>
    <dbReference type="NCBI Taxonomy" id="569860"/>
    <lineage>
        <taxon>Bacteria</taxon>
        <taxon>Pseudomonadati</taxon>
        <taxon>Pseudomonadota</taxon>
        <taxon>Alphaproteobacteria</taxon>
        <taxon>Hyphomicrobiales</taxon>
        <taxon>Beijerinckiaceae</taxon>
        <taxon>Methylovirgula</taxon>
    </lineage>
</organism>
<evidence type="ECO:0000313" key="12">
    <source>
        <dbReference type="EMBL" id="REF85892.1"/>
    </source>
</evidence>
<evidence type="ECO:0000256" key="3">
    <source>
        <dbReference type="ARBA" id="ARBA00022891"/>
    </source>
</evidence>
<reference evidence="12 13" key="1">
    <citation type="submission" date="2018-08" db="EMBL/GenBank/DDBJ databases">
        <title>Genomic Encyclopedia of Type Strains, Phase IV (KMG-IV): sequencing the most valuable type-strain genomes for metagenomic binning, comparative biology and taxonomic classification.</title>
        <authorList>
            <person name="Goeker M."/>
        </authorList>
    </citation>
    <scope>NUCLEOTIDE SEQUENCE [LARGE SCALE GENOMIC DNA]</scope>
    <source>
        <strain evidence="12 13">BW863</strain>
    </source>
</reference>
<comment type="caution">
    <text evidence="12">The sequence shown here is derived from an EMBL/GenBank/DDBJ whole genome shotgun (WGS) entry which is preliminary data.</text>
</comment>
<keyword evidence="7" id="KW-0106">Calcium</keyword>
<feature type="domain" description="Pyrrolo-quinoline quinone repeat" evidence="11">
    <location>
        <begin position="65"/>
        <end position="391"/>
    </location>
</feature>
<feature type="active site" description="Proton acceptor" evidence="5">
    <location>
        <position position="349"/>
    </location>
</feature>
<dbReference type="Gene3D" id="2.140.10.10">
    <property type="entry name" value="Quinoprotein alcohol dehydrogenase-like superfamily"/>
    <property type="match status" value="1"/>
</dbReference>
<comment type="similarity">
    <text evidence="1">Belongs to the bacterial PQQ dehydrogenase family.</text>
</comment>
<keyword evidence="2 7" id="KW-0479">Metal-binding</keyword>
<feature type="binding site" evidence="6">
    <location>
        <position position="161"/>
    </location>
    <ligand>
        <name>pyrroloquinoline quinone</name>
        <dbReference type="ChEBI" id="CHEBI:58442"/>
    </ligand>
</feature>
<comment type="cofactor">
    <cofactor evidence="7">
        <name>Ca(2+)</name>
        <dbReference type="ChEBI" id="CHEBI:29108"/>
    </cofactor>
    <text evidence="7">Binds 1 Ca(2+) ion per subunit.</text>
</comment>
<evidence type="ECO:0000256" key="4">
    <source>
        <dbReference type="ARBA" id="ARBA00023002"/>
    </source>
</evidence>
<evidence type="ECO:0000259" key="11">
    <source>
        <dbReference type="Pfam" id="PF01011"/>
    </source>
</evidence>
<keyword evidence="3 6" id="KW-0634">PQQ</keyword>
<dbReference type="GO" id="GO:0016020">
    <property type="term" value="C:membrane"/>
    <property type="evidence" value="ECO:0007669"/>
    <property type="project" value="InterPro"/>
</dbReference>
<name>A0A3D9YYD2_9HYPH</name>
<dbReference type="Pfam" id="PF01011">
    <property type="entry name" value="PQQ"/>
    <property type="match status" value="2"/>
</dbReference>
<evidence type="ECO:0000256" key="8">
    <source>
        <dbReference type="PIRSR" id="PIRSR617512-4"/>
    </source>
</evidence>
<accession>A0A3D9YYD2</accession>
<gene>
    <name evidence="12" type="ORF">DES32_1931</name>
</gene>
<feature type="chain" id="PRO_5017591028" evidence="10">
    <location>
        <begin position="41"/>
        <end position="624"/>
    </location>
</feature>
<evidence type="ECO:0000256" key="7">
    <source>
        <dbReference type="PIRSR" id="PIRSR617512-3"/>
    </source>
</evidence>
<dbReference type="NCBIfam" id="TIGR03075">
    <property type="entry name" value="PQQ_enz_alc_DH"/>
    <property type="match status" value="1"/>
</dbReference>
<evidence type="ECO:0000256" key="6">
    <source>
        <dbReference type="PIRSR" id="PIRSR617512-2"/>
    </source>
</evidence>
<dbReference type="PANTHER" id="PTHR32303">
    <property type="entry name" value="QUINOPROTEIN ALCOHOL DEHYDROGENASE (CYTOCHROME C)"/>
    <property type="match status" value="1"/>
</dbReference>
<evidence type="ECO:0000256" key="1">
    <source>
        <dbReference type="ARBA" id="ARBA00008156"/>
    </source>
</evidence>
<keyword evidence="4" id="KW-0560">Oxidoreductase</keyword>
<evidence type="ECO:0000256" key="5">
    <source>
        <dbReference type="PIRSR" id="PIRSR617512-1"/>
    </source>
</evidence>
<dbReference type="GO" id="GO:0016614">
    <property type="term" value="F:oxidoreductase activity, acting on CH-OH group of donors"/>
    <property type="evidence" value="ECO:0007669"/>
    <property type="project" value="InterPro"/>
</dbReference>
<feature type="disulfide bond" evidence="8">
    <location>
        <begin position="155"/>
        <end position="156"/>
    </location>
</feature>
<dbReference type="InterPro" id="IPR018391">
    <property type="entry name" value="PQQ_b-propeller_rpt"/>
</dbReference>
<feature type="domain" description="Pyrrolo-quinoline quinone repeat" evidence="11">
    <location>
        <begin position="512"/>
        <end position="570"/>
    </location>
</feature>
<dbReference type="PANTHER" id="PTHR32303:SF4">
    <property type="entry name" value="QUINOPROTEIN GLUCOSE DEHYDROGENASE"/>
    <property type="match status" value="1"/>
</dbReference>
<feature type="binding site" evidence="6">
    <location>
        <position position="106"/>
    </location>
    <ligand>
        <name>pyrroloquinoline quinone</name>
        <dbReference type="ChEBI" id="CHEBI:58442"/>
    </ligand>
</feature>
<evidence type="ECO:0000313" key="13">
    <source>
        <dbReference type="Proteomes" id="UP000256900"/>
    </source>
</evidence>
<evidence type="ECO:0000256" key="2">
    <source>
        <dbReference type="ARBA" id="ARBA00022723"/>
    </source>
</evidence>
<keyword evidence="13" id="KW-1185">Reference proteome</keyword>
<proteinExistence type="inferred from homology"/>
<dbReference type="EMBL" id="QUMO01000003">
    <property type="protein sequence ID" value="REF85892.1"/>
    <property type="molecule type" value="Genomic_DNA"/>
</dbReference>
<sequence length="624" mass="67616">MRLKTSQPISIRCAELARLSGTRALLGIAVLLSLSSATFAQSPAPAAADLPKPPASAAPPDDGQWTMPAKNDAATRYSALNQINGDNAKNLRVEFTFSTGTTHGEEAAPIVADNTMYIVTPWPNWVYALDLTKPGAPMKWKYEPPPIAASQGVACCDTVNRGGVFWQNKFYFNTLDGRTIALDVNTGKPVWITQLGDISKGESITMAPFLVKDKVLVGVSGGEFGVRGWTTALDANTGKIVWKAFHTGPDKDVLIGPDFHPFYTQDRGKDLGVSTWPPEAWKIGGGSNWGWMAYDPDLNLLYEEAANPGPWNAEQRPGDNLWTDGIFARDPDTGAAKWYYQYNPHDEHDYDGINEIILLDVPIDGKIRKVLMHPDRNGYLYMLDRTTGEIVSAHPYGYVNSIKTIDKKTGRPVVNPDKNTKLGTIVHDICPTASGAKDWEPSSFSPRTGYLYIPHENLCMDWENVQANYIAGTPYVGANVVMKPGPGGFRGEVSAWNVETGKPVWQIREDLPAWSGTLATAGDLVFYGTMDGWFKAVDAKTGALKWQFKTGSGIIGQPIAYRGPDGREYIAILSGVGGWSGAIVPGALDPRDPTGALGFVGAMADLKLKTAAGGTLYVFALPPS</sequence>
<keyword evidence="10" id="KW-0732">Signal</keyword>
<dbReference type="RefSeq" id="WP_115836495.1">
    <property type="nucleotide sequence ID" value="NZ_CP025086.1"/>
</dbReference>